<dbReference type="PROSITE" id="PS50206">
    <property type="entry name" value="RHODANESE_3"/>
    <property type="match status" value="1"/>
</dbReference>
<organism evidence="4 5">
    <name type="scientific">Kingella negevensis</name>
    <dbReference type="NCBI Taxonomy" id="1522312"/>
    <lineage>
        <taxon>Bacteria</taxon>
        <taxon>Pseudomonadati</taxon>
        <taxon>Pseudomonadota</taxon>
        <taxon>Betaproteobacteria</taxon>
        <taxon>Neisseriales</taxon>
        <taxon>Neisseriaceae</taxon>
        <taxon>Kingella</taxon>
    </lineage>
</organism>
<proteinExistence type="predicted"/>
<dbReference type="Gene3D" id="3.40.250.10">
    <property type="entry name" value="Rhodanese-like domain"/>
    <property type="match status" value="1"/>
</dbReference>
<sequence length="171" mass="18589">MDLNTLNAAQVAEKLQQGAVLVDIRSVNEYRAKHIVQAQSMPLDELDKLSPPSQAVVIFHCLSGMRTRQNWDKLRTFAQNAAEIYVLDGGLNAWEQAGFPVEKVANAPMDIMRQVQIAAGSLVLLGVILGALVSPVFYVLSAFVGVGLVFAGVTGFCGMAKLLAKMPWNRF</sequence>
<evidence type="ECO:0000313" key="5">
    <source>
        <dbReference type="Proteomes" id="UP000215450"/>
    </source>
</evidence>
<keyword evidence="1" id="KW-0472">Membrane</keyword>
<dbReference type="STRING" id="1522312.GCA_900177895_01266"/>
<dbReference type="RefSeq" id="WP_003785378.1">
    <property type="nucleotide sequence ID" value="NZ_FXUV02000002.1"/>
</dbReference>
<feature type="domain" description="Rhodanese" evidence="2">
    <location>
        <begin position="15"/>
        <end position="103"/>
    </location>
</feature>
<dbReference type="InterPro" id="IPR021309">
    <property type="entry name" value="YgaP-like_TM"/>
</dbReference>
<dbReference type="PANTHER" id="PTHR44086">
    <property type="entry name" value="THIOSULFATE SULFURTRANSFERASE RDL2, MITOCHONDRIAL-RELATED"/>
    <property type="match status" value="1"/>
</dbReference>
<evidence type="ECO:0000313" key="3">
    <source>
        <dbReference type="EMBL" id="SMQ11858.1"/>
    </source>
</evidence>
<feature type="transmembrane region" description="Helical" evidence="1">
    <location>
        <begin position="117"/>
        <end position="137"/>
    </location>
</feature>
<keyword evidence="1" id="KW-1133">Transmembrane helix</keyword>
<dbReference type="InterPro" id="IPR036873">
    <property type="entry name" value="Rhodanese-like_dom_sf"/>
</dbReference>
<protein>
    <submittedName>
        <fullName evidence="4">Inner membrane protein YgaP</fullName>
    </submittedName>
</protein>
<dbReference type="GO" id="GO:0004792">
    <property type="term" value="F:thiosulfate-cyanide sulfurtransferase activity"/>
    <property type="evidence" value="ECO:0007669"/>
    <property type="project" value="TreeGrafter"/>
</dbReference>
<keyword evidence="1" id="KW-0812">Transmembrane</keyword>
<dbReference type="EMBL" id="FXUV02000002">
    <property type="protein sequence ID" value="SNB54167.1"/>
    <property type="molecule type" value="Genomic_DNA"/>
</dbReference>
<evidence type="ECO:0000259" key="2">
    <source>
        <dbReference type="PROSITE" id="PS50206"/>
    </source>
</evidence>
<dbReference type="SMART" id="SM00450">
    <property type="entry name" value="RHOD"/>
    <property type="match status" value="1"/>
</dbReference>
<dbReference type="SUPFAM" id="SSF52821">
    <property type="entry name" value="Rhodanese/Cell cycle control phosphatase"/>
    <property type="match status" value="1"/>
</dbReference>
<feature type="transmembrane region" description="Helical" evidence="1">
    <location>
        <begin position="143"/>
        <end position="164"/>
    </location>
</feature>
<dbReference type="OrthoDB" id="1445766at2"/>
<dbReference type="Proteomes" id="UP000215450">
    <property type="component" value="Unassembled WGS sequence"/>
</dbReference>
<name>A0A238T9H1_9NEIS</name>
<evidence type="ECO:0000256" key="1">
    <source>
        <dbReference type="SAM" id="Phobius"/>
    </source>
</evidence>
<dbReference type="Pfam" id="PF11127">
    <property type="entry name" value="YgaP-like_TM"/>
    <property type="match status" value="1"/>
</dbReference>
<dbReference type="InterPro" id="IPR001763">
    <property type="entry name" value="Rhodanese-like_dom"/>
</dbReference>
<dbReference type="Pfam" id="PF00581">
    <property type="entry name" value="Rhodanese"/>
    <property type="match status" value="1"/>
</dbReference>
<accession>A0A238T9H1</accession>
<reference evidence="4 5" key="2">
    <citation type="submission" date="2017-06" db="EMBL/GenBank/DDBJ databases">
        <authorList>
            <person name="Kim H.J."/>
            <person name="Triplett B.A."/>
        </authorList>
    </citation>
    <scope>NUCLEOTIDE SEQUENCE [LARGE SCALE GENOMIC DNA]</scope>
    <source>
        <strain evidence="4">Kingella_eburonensis</strain>
    </source>
</reference>
<dbReference type="PANTHER" id="PTHR44086:SF10">
    <property type="entry name" value="THIOSULFATE SULFURTRANSFERASE_RHODANESE-LIKE DOMAIN-CONTAINING PROTEIN 3"/>
    <property type="match status" value="1"/>
</dbReference>
<reference evidence="3" key="1">
    <citation type="submission" date="2017-05" db="EMBL/GenBank/DDBJ databases">
        <authorList>
            <person name="Song R."/>
            <person name="Chenine A.L."/>
            <person name="Ruprecht R.M."/>
        </authorList>
    </citation>
    <scope>NUCLEOTIDE SEQUENCE</scope>
    <source>
        <strain evidence="3">Kingella_eburonensis</strain>
    </source>
</reference>
<dbReference type="AlphaFoldDB" id="A0A238T9H1"/>
<evidence type="ECO:0000313" key="4">
    <source>
        <dbReference type="EMBL" id="SNB54167.1"/>
    </source>
</evidence>
<gene>
    <name evidence="4" type="primary">ygaP</name>
    <name evidence="4" type="ORF">KEBURONENSIS_00741</name>
    <name evidence="3" type="ORF">KEBURONENSIS_00862</name>
</gene>
<keyword evidence="5" id="KW-1185">Reference proteome</keyword>
<dbReference type="EMBL" id="FXUV01000010">
    <property type="protein sequence ID" value="SMQ11858.1"/>
    <property type="molecule type" value="Genomic_DNA"/>
</dbReference>
<dbReference type="Gene3D" id="6.10.140.1340">
    <property type="match status" value="1"/>
</dbReference>
<dbReference type="GeneID" id="93262189"/>